<gene>
    <name evidence="1" type="ORF">AMJ44_15120</name>
</gene>
<name>A0A0S7XKM5_UNCSA</name>
<accession>A0A0S7XKM5</accession>
<dbReference type="EMBL" id="LIZX01000255">
    <property type="protein sequence ID" value="KPJ62811.1"/>
    <property type="molecule type" value="Genomic_DNA"/>
</dbReference>
<evidence type="ECO:0000313" key="1">
    <source>
        <dbReference type="EMBL" id="KPJ62811.1"/>
    </source>
</evidence>
<dbReference type="AlphaFoldDB" id="A0A0S7XKM5"/>
<dbReference type="Proteomes" id="UP000051861">
    <property type="component" value="Unassembled WGS sequence"/>
</dbReference>
<evidence type="ECO:0000313" key="2">
    <source>
        <dbReference type="Proteomes" id="UP000051861"/>
    </source>
</evidence>
<sequence>MVLLICLGASVLFMEGKADPIAQPQLAKPAMWGGDTLVHQGYISRYWRNGYSADYDDLWNYIYAAVTCYSSGPDTCYLYASLTGASSWFANGPGYFVSEYGSDLCNPQVVKGEGSHPQEYYLPGMTPVIKTTVCTWPEPRTWERWCTHIPPTMARIGREKIRWMGICRI</sequence>
<protein>
    <submittedName>
        <fullName evidence="1">Uncharacterized protein</fullName>
    </submittedName>
</protein>
<organism evidence="1 2">
    <name type="scientific">candidate division WOR-1 bacterium DG_54_3</name>
    <dbReference type="NCBI Taxonomy" id="1703775"/>
    <lineage>
        <taxon>Bacteria</taxon>
        <taxon>Bacillati</taxon>
        <taxon>Saganbacteria</taxon>
    </lineage>
</organism>
<proteinExistence type="predicted"/>
<reference evidence="1 2" key="1">
    <citation type="journal article" date="2015" name="Microbiome">
        <title>Genomic resolution of linkages in carbon, nitrogen, and sulfur cycling among widespread estuary sediment bacteria.</title>
        <authorList>
            <person name="Baker B.J."/>
            <person name="Lazar C.S."/>
            <person name="Teske A.P."/>
            <person name="Dick G.J."/>
        </authorList>
    </citation>
    <scope>NUCLEOTIDE SEQUENCE [LARGE SCALE GENOMIC DNA]</scope>
    <source>
        <strain evidence="1">DG_54_3</strain>
    </source>
</reference>
<comment type="caution">
    <text evidence="1">The sequence shown here is derived from an EMBL/GenBank/DDBJ whole genome shotgun (WGS) entry which is preliminary data.</text>
</comment>